<keyword evidence="1" id="KW-1133">Transmembrane helix</keyword>
<comment type="caution">
    <text evidence="4">The sequence shown here is derived from an EMBL/GenBank/DDBJ whole genome shotgun (WGS) entry which is preliminary data.</text>
</comment>
<dbReference type="InterPro" id="IPR006860">
    <property type="entry name" value="FecR"/>
</dbReference>
<reference evidence="4" key="2">
    <citation type="submission" date="2024-05" db="EMBL/GenBank/DDBJ databases">
        <title>Rhodohalobacter halophilus gen. nov., sp. nov., a moderately halophilic member of the family Balneolaceae.</title>
        <authorList>
            <person name="Xia J."/>
        </authorList>
    </citation>
    <scope>NUCLEOTIDE SEQUENCE</scope>
    <source>
        <strain evidence="4">WB101</strain>
    </source>
</reference>
<feature type="transmembrane region" description="Helical" evidence="1">
    <location>
        <begin position="85"/>
        <end position="108"/>
    </location>
</feature>
<keyword evidence="1" id="KW-0472">Membrane</keyword>
<dbReference type="PIRSF" id="PIRSF018266">
    <property type="entry name" value="FecR"/>
    <property type="match status" value="1"/>
</dbReference>
<evidence type="ECO:0000259" key="3">
    <source>
        <dbReference type="Pfam" id="PF16344"/>
    </source>
</evidence>
<protein>
    <submittedName>
        <fullName evidence="4">FecR domain-containing protein</fullName>
    </submittedName>
</protein>
<evidence type="ECO:0000313" key="4">
    <source>
        <dbReference type="EMBL" id="MCG2590934.1"/>
    </source>
</evidence>
<sequence length="346" mass="39391">MNQKLVEKFFVNQTTPDETERVLDWFETPEGKGYLQKRLNIDYDLMDRNELREMVPELNSDKLYQSIQDEIGPKRKKVIIHKPDWVGHALKAAAAILVILITSVFFVMNYSGPEEQVAEREPIHFQTNNEENREITLSDGSVIRLNKNSEVIISKDFMQGTRQIELKGEAFFDVAHNPDQPFIIHANESDVEVLGTSFNVKSLPDQSNVQVAVVEGKVAFKNVNTTSQGETLSVTLSKGQYGYMDIQKRTILVDDLAVENYLAWKSGRFEFEDLTLQQVCTQLNRIYGTECSFADPAIQELLLTANFSNESLDKTLSVIALSLDLEFVKDAGNVVWQQPDLRMMDK</sequence>
<dbReference type="InterPro" id="IPR012373">
    <property type="entry name" value="Ferrdict_sens_TM"/>
</dbReference>
<evidence type="ECO:0000259" key="2">
    <source>
        <dbReference type="Pfam" id="PF04773"/>
    </source>
</evidence>
<feature type="domain" description="FecR protein" evidence="2">
    <location>
        <begin position="126"/>
        <end position="218"/>
    </location>
</feature>
<evidence type="ECO:0000256" key="1">
    <source>
        <dbReference type="SAM" id="Phobius"/>
    </source>
</evidence>
<evidence type="ECO:0000313" key="5">
    <source>
        <dbReference type="Proteomes" id="UP001165366"/>
    </source>
</evidence>
<dbReference type="Gene3D" id="3.55.50.30">
    <property type="match status" value="1"/>
</dbReference>
<keyword evidence="1" id="KW-0812">Transmembrane</keyword>
<proteinExistence type="predicted"/>
<dbReference type="RefSeq" id="WP_237856454.1">
    <property type="nucleotide sequence ID" value="NZ_JAKLWS010000050.1"/>
</dbReference>
<dbReference type="Pfam" id="PF16344">
    <property type="entry name" value="FecR_C"/>
    <property type="match status" value="1"/>
</dbReference>
<dbReference type="Proteomes" id="UP001165366">
    <property type="component" value="Unassembled WGS sequence"/>
</dbReference>
<dbReference type="PANTHER" id="PTHR30273">
    <property type="entry name" value="PERIPLASMIC SIGNAL SENSOR AND SIGMA FACTOR ACTIVATOR FECR-RELATED"/>
    <property type="match status" value="1"/>
</dbReference>
<dbReference type="PANTHER" id="PTHR30273:SF2">
    <property type="entry name" value="PROTEIN FECR"/>
    <property type="match status" value="1"/>
</dbReference>
<dbReference type="Pfam" id="PF04773">
    <property type="entry name" value="FecR"/>
    <property type="match status" value="1"/>
</dbReference>
<organism evidence="4 5">
    <name type="scientific">Rhodohalobacter sulfatireducens</name>
    <dbReference type="NCBI Taxonomy" id="2911366"/>
    <lineage>
        <taxon>Bacteria</taxon>
        <taxon>Pseudomonadati</taxon>
        <taxon>Balneolota</taxon>
        <taxon>Balneolia</taxon>
        <taxon>Balneolales</taxon>
        <taxon>Balneolaceae</taxon>
        <taxon>Rhodohalobacter</taxon>
    </lineage>
</organism>
<dbReference type="EMBL" id="JAKLWS010000050">
    <property type="protein sequence ID" value="MCG2590934.1"/>
    <property type="molecule type" value="Genomic_DNA"/>
</dbReference>
<gene>
    <name evidence="4" type="ORF">L6773_20355</name>
</gene>
<name>A0ABS9KJ97_9BACT</name>
<keyword evidence="5" id="KW-1185">Reference proteome</keyword>
<accession>A0ABS9KJ97</accession>
<reference evidence="4" key="1">
    <citation type="submission" date="2022-01" db="EMBL/GenBank/DDBJ databases">
        <authorList>
            <person name="Wang Y."/>
        </authorList>
    </citation>
    <scope>NUCLEOTIDE SEQUENCE</scope>
    <source>
        <strain evidence="4">WB101</strain>
    </source>
</reference>
<dbReference type="InterPro" id="IPR032508">
    <property type="entry name" value="FecR_C"/>
</dbReference>
<dbReference type="Gene3D" id="2.60.120.1440">
    <property type="match status" value="1"/>
</dbReference>
<feature type="domain" description="Protein FecR C-terminal" evidence="3">
    <location>
        <begin position="268"/>
        <end position="333"/>
    </location>
</feature>